<evidence type="ECO:0000313" key="2">
    <source>
        <dbReference type="Proteomes" id="UP001178507"/>
    </source>
</evidence>
<name>A0AA36JMQ9_9DINO</name>
<protein>
    <submittedName>
        <fullName evidence="1">Uncharacterized protein</fullName>
    </submittedName>
</protein>
<dbReference type="Proteomes" id="UP001178507">
    <property type="component" value="Unassembled WGS sequence"/>
</dbReference>
<keyword evidence="2" id="KW-1185">Reference proteome</keyword>
<accession>A0AA36JMQ9</accession>
<dbReference type="EMBL" id="CAUJNA010003718">
    <property type="protein sequence ID" value="CAJ1408405.1"/>
    <property type="molecule type" value="Genomic_DNA"/>
</dbReference>
<sequence length="663" mass="73145">MQLQWGRYLQELALVANAYARCNVPPTARVPGAQWQGLHRDPAQACEQLFEELAQLALQNLQDLQSQDAALICNAFAKLDAPGGRAGQALLSKMSIRMQEILPTMTLPNMAAAGWAFARLRHPQARALLGAIAEQLQDVGIEGLQRCSAQELVNLLSAFAKARVRHQRLLENVAAYLNEKPKVIAGMVPLDILYTASSLARLRIRDEQIYKALAKKMMQSRKVSAKQAIYLLQSFSQAQCTSLELAESLAPLLRLTLAQGHTKDPSLSDWVVALGALTSLPSSMEVHALCEEIVEHCARQLAQGRAISALDTSQLLRALARRPQKESAQLVQLLLWKVLSEHEGFSVLDLLGAIHAAVSMYEEGPSFGVTDSLHSSLMSLLLQEASSSRMVELSCSELMSLASVLSKGVLDLQAWSVVMREATRLLAEGEGSGEATTLASTITVVLNCCARLSVRDELFLRRVYSWLAESEHLEGERKELLAGSLAKLGAAGWMESRALGNSSREYLLTWAKLGSAAELEDRGLLFLGLAQALHGLPAQAEEFRELLRRKFLQQVRLTSPSSIQAEDLVMNFQIYTGLQCFHFYQGLLSKVALEDLRVLRQLLEVLEPSLQHKNSEHAEEGATEVVILEALEKLAVQFRDMANLRPQEHVDEVQWKAKPAAYP</sequence>
<evidence type="ECO:0000313" key="1">
    <source>
        <dbReference type="EMBL" id="CAJ1408405.1"/>
    </source>
</evidence>
<dbReference type="AlphaFoldDB" id="A0AA36JMQ9"/>
<gene>
    <name evidence="1" type="ORF">EVOR1521_LOCUS29833</name>
</gene>
<proteinExistence type="predicted"/>
<comment type="caution">
    <text evidence="1">The sequence shown here is derived from an EMBL/GenBank/DDBJ whole genome shotgun (WGS) entry which is preliminary data.</text>
</comment>
<reference evidence="1" key="1">
    <citation type="submission" date="2023-08" db="EMBL/GenBank/DDBJ databases">
        <authorList>
            <person name="Chen Y."/>
            <person name="Shah S."/>
            <person name="Dougan E. K."/>
            <person name="Thang M."/>
            <person name="Chan C."/>
        </authorList>
    </citation>
    <scope>NUCLEOTIDE SEQUENCE</scope>
</reference>
<organism evidence="1 2">
    <name type="scientific">Effrenium voratum</name>
    <dbReference type="NCBI Taxonomy" id="2562239"/>
    <lineage>
        <taxon>Eukaryota</taxon>
        <taxon>Sar</taxon>
        <taxon>Alveolata</taxon>
        <taxon>Dinophyceae</taxon>
        <taxon>Suessiales</taxon>
        <taxon>Symbiodiniaceae</taxon>
        <taxon>Effrenium</taxon>
    </lineage>
</organism>